<keyword evidence="1" id="KW-0378">Hydrolase</keyword>
<feature type="domain" description="PAC" evidence="3">
    <location>
        <begin position="922"/>
        <end position="973"/>
    </location>
</feature>
<dbReference type="InterPro" id="IPR000780">
    <property type="entry name" value="CheR_MeTrfase"/>
</dbReference>
<feature type="active site" evidence="1">
    <location>
        <position position="142"/>
    </location>
</feature>
<sequence length="1086" mass="124278">MNSVGITEGGFESSHYIVGIGASAGGLEAIEEVFNSMPSNTGMAFVIIQHLSPDYKSLMVELLSKRTKMEVLRAEEGMLVEPNKIYLIPPKNNLTIFHGKLLLSEHDNHRVPNFPIDIFLESLAEDQGNKAIGIILSGTGSDGMRGIKAIKEKGGMVMVQREDSAKFDGMPKSAISTGIVDYVLTTREMPEQLISFIEHPYASNPAETNVLLSDQKSMGKLFSLLRKKHKVDFTHYKMNTVVRRVERRMVVNHISEFRDYVGYLENNPQEITNLYKELLIGVTHFFRDKDAFDYIAQKSIIDIINKSGEKEIRIWVAGCSTGEEAYSLAIILKETMEMIGKHIYVKIFATDVDEDAILKAASGRYPEAIVSDVNPERLHKYFIATDNEFRISKEIREMIVFAKHDVLMDPPFPNIDLISCRNLLIYLQPVLQSRVLELFNYSLKPGGILFLGPSETTGDMSDNFEPMNHKWKIYRSRGKAKTLDIQKIRNITMDVSRAKNEYVPQTRTWKQTQDEKLLERIMDTIQDEYLPVTIIANESMEIVYTIGDTEGYFKVPSGKMVFTISRMASNDLSIPITTGLQKVFNTKEEVRYKNVKASIKGEKKKLDIEIKLLPSRNNQTPLAAIILKENIIPVQDQNPDQNEYDMEEIVEQRISDLEQELQFTRENLQATIEELETSNEELQATNEELFASNEELQATNEELQSVNEELHTVNSEFQAKIIELTELNQDMENLMANTQIGTLFLDENLEIRKYTTMIEKIFHLVDNDIGRPLEGIANKVVDIDLITIIKDVHENNRSYENEVHTKDDRWYFLKVLPYFISNDKYSGIVLTVIDITTLKKTQRTLEKKEMWQEEAASIAKVGGWEIDTSTMKTIWTEEVYRIHEVEPDFDHDVHNGIDFYHPDDRPIIENAVKNALEKGNPFDLKLRLITNKGKIKWVRAIGKAEKNENKIVRVYGAFQDITEQSNMISELENARNKYDVLYEMITSPAIVCNCESTGKCDIKEINCAAENIFSVKRENVVGNKLFELLPDKDGTLEELILSVKKNGLPSHIDSYTFDVENTNGKYEIYMYMLPNGEIVIIFYSID</sequence>
<evidence type="ECO:0000259" key="5">
    <source>
        <dbReference type="PROSITE" id="PS50123"/>
    </source>
</evidence>
<dbReference type="SUPFAM" id="SSF55785">
    <property type="entry name" value="PYP-like sensor domain (PAS domain)"/>
    <property type="match status" value="3"/>
</dbReference>
<keyword evidence="6" id="KW-0489">Methyltransferase</keyword>
<evidence type="ECO:0000313" key="7">
    <source>
        <dbReference type="Proteomes" id="UP000019483"/>
    </source>
</evidence>
<feature type="coiled-coil region" evidence="2">
    <location>
        <begin position="647"/>
        <end position="737"/>
    </location>
</feature>
<dbReference type="PRINTS" id="PR00996">
    <property type="entry name" value="CHERMTFRASE"/>
</dbReference>
<keyword evidence="2" id="KW-0175">Coiled coil</keyword>
<dbReference type="SUPFAM" id="SSF53335">
    <property type="entry name" value="S-adenosyl-L-methionine-dependent methyltransferases"/>
    <property type="match status" value="1"/>
</dbReference>
<evidence type="ECO:0000259" key="4">
    <source>
        <dbReference type="PROSITE" id="PS50122"/>
    </source>
</evidence>
<evidence type="ECO:0000259" key="3">
    <source>
        <dbReference type="PROSITE" id="PS50113"/>
    </source>
</evidence>
<evidence type="ECO:0000256" key="1">
    <source>
        <dbReference type="PROSITE-ProRule" id="PRU00050"/>
    </source>
</evidence>
<feature type="domain" description="CheR-type methyltransferase" evidence="5">
    <location>
        <begin position="206"/>
        <end position="465"/>
    </location>
</feature>
<reference evidence="6 7" key="1">
    <citation type="submission" date="2013-08" db="EMBL/GenBank/DDBJ databases">
        <authorList>
            <consortium name="DOE Joint Genome Institute"/>
            <person name="Eisen J."/>
            <person name="Huntemann M."/>
            <person name="Han J."/>
            <person name="Chen A."/>
            <person name="Kyrpides N."/>
            <person name="Mavromatis K."/>
            <person name="Markowitz V."/>
            <person name="Palaniappan K."/>
            <person name="Ivanova N."/>
            <person name="Schaumberg A."/>
            <person name="Pati A."/>
            <person name="Liolios K."/>
            <person name="Nordberg H.P."/>
            <person name="Cantor M.N."/>
            <person name="Hua S.X."/>
            <person name="Woyke T."/>
        </authorList>
    </citation>
    <scope>NUCLEOTIDE SEQUENCE [LARGE SCALE GENOMIC DNA]</scope>
    <source>
        <strain evidence="6 7">DSM 2278</strain>
    </source>
</reference>
<dbReference type="CDD" id="cd16434">
    <property type="entry name" value="CheB-CheR_fusion"/>
    <property type="match status" value="1"/>
</dbReference>
<dbReference type="InterPro" id="IPR000700">
    <property type="entry name" value="PAS-assoc_C"/>
</dbReference>
<dbReference type="Pfam" id="PF01339">
    <property type="entry name" value="CheB_methylest"/>
    <property type="match status" value="1"/>
</dbReference>
<dbReference type="PANTHER" id="PTHR24422:SF27">
    <property type="entry name" value="PROTEIN-GLUTAMATE O-METHYLTRANSFERASE"/>
    <property type="match status" value="1"/>
</dbReference>
<dbReference type="Pfam" id="PF13426">
    <property type="entry name" value="PAS_9"/>
    <property type="match status" value="1"/>
</dbReference>
<dbReference type="GO" id="GO:0000156">
    <property type="term" value="F:phosphorelay response regulator activity"/>
    <property type="evidence" value="ECO:0007669"/>
    <property type="project" value="InterPro"/>
</dbReference>
<feature type="domain" description="PAC" evidence="3">
    <location>
        <begin position="797"/>
        <end position="847"/>
    </location>
</feature>
<dbReference type="InterPro" id="IPR000014">
    <property type="entry name" value="PAS"/>
</dbReference>
<keyword evidence="6" id="KW-0808">Transferase</keyword>
<keyword evidence="7" id="KW-1185">Reference proteome</keyword>
<dbReference type="InterPro" id="IPR050903">
    <property type="entry name" value="Bact_Chemotaxis_MeTrfase"/>
</dbReference>
<dbReference type="PROSITE" id="PS50122">
    <property type="entry name" value="CHEB"/>
    <property type="match status" value="1"/>
</dbReference>
<feature type="active site" evidence="1">
    <location>
        <position position="23"/>
    </location>
</feature>
<dbReference type="Gene3D" id="3.30.450.20">
    <property type="entry name" value="PAS domain"/>
    <property type="match status" value="3"/>
</dbReference>
<dbReference type="GO" id="GO:0006935">
    <property type="term" value="P:chemotaxis"/>
    <property type="evidence" value="ECO:0007669"/>
    <property type="project" value="UniProtKB-UniRule"/>
</dbReference>
<dbReference type="RefSeq" id="WP_023845986.1">
    <property type="nucleotide sequence ID" value="NZ_AZAJ01000001.1"/>
</dbReference>
<dbReference type="InterPro" id="IPR013655">
    <property type="entry name" value="PAS_fold_3"/>
</dbReference>
<dbReference type="GO" id="GO:0008757">
    <property type="term" value="F:S-adenosylmethionine-dependent methyltransferase activity"/>
    <property type="evidence" value="ECO:0007669"/>
    <property type="project" value="InterPro"/>
</dbReference>
<dbReference type="Pfam" id="PF01739">
    <property type="entry name" value="CheR"/>
    <property type="match status" value="1"/>
</dbReference>
<dbReference type="Pfam" id="PF03705">
    <property type="entry name" value="CheR_N"/>
    <property type="match status" value="1"/>
</dbReference>
<organism evidence="6 7">
    <name type="scientific">Methanolobus tindarius DSM 2278</name>
    <dbReference type="NCBI Taxonomy" id="1090322"/>
    <lineage>
        <taxon>Archaea</taxon>
        <taxon>Methanobacteriati</taxon>
        <taxon>Methanobacteriota</taxon>
        <taxon>Stenosarchaea group</taxon>
        <taxon>Methanomicrobia</taxon>
        <taxon>Methanosarcinales</taxon>
        <taxon>Methanosarcinaceae</taxon>
        <taxon>Methanolobus</taxon>
    </lineage>
</organism>
<dbReference type="GO" id="GO:0032259">
    <property type="term" value="P:methylation"/>
    <property type="evidence" value="ECO:0007669"/>
    <property type="project" value="UniProtKB-KW"/>
</dbReference>
<dbReference type="Gene3D" id="3.40.50.180">
    <property type="entry name" value="Methylesterase CheB, C-terminal domain"/>
    <property type="match status" value="1"/>
</dbReference>
<keyword evidence="1" id="KW-0145">Chemotaxis</keyword>
<dbReference type="AlphaFoldDB" id="W9DYR3"/>
<dbReference type="InterPro" id="IPR035965">
    <property type="entry name" value="PAS-like_dom_sf"/>
</dbReference>
<evidence type="ECO:0000256" key="2">
    <source>
        <dbReference type="SAM" id="Coils"/>
    </source>
</evidence>
<dbReference type="STRING" id="1090322.MettiDRAFT_2338"/>
<dbReference type="PROSITE" id="PS50123">
    <property type="entry name" value="CHER"/>
    <property type="match status" value="1"/>
</dbReference>
<feature type="active site" evidence="1">
    <location>
        <position position="50"/>
    </location>
</feature>
<dbReference type="PANTHER" id="PTHR24422">
    <property type="entry name" value="CHEMOTAXIS PROTEIN METHYLTRANSFERASE"/>
    <property type="match status" value="1"/>
</dbReference>
<dbReference type="InterPro" id="IPR035909">
    <property type="entry name" value="CheB_C"/>
</dbReference>
<feature type="domain" description="CheB-type methylesterase" evidence="4">
    <location>
        <begin position="11"/>
        <end position="200"/>
    </location>
</feature>
<dbReference type="Gene3D" id="3.40.50.150">
    <property type="entry name" value="Vaccinia Virus protein VP39"/>
    <property type="match status" value="1"/>
</dbReference>
<dbReference type="Gene3D" id="2.10.70.100">
    <property type="match status" value="1"/>
</dbReference>
<dbReference type="OrthoDB" id="10657at2157"/>
<dbReference type="InterPro" id="IPR029063">
    <property type="entry name" value="SAM-dependent_MTases_sf"/>
</dbReference>
<dbReference type="GO" id="GO:0008984">
    <property type="term" value="F:protein-glutamate methylesterase activity"/>
    <property type="evidence" value="ECO:0007669"/>
    <property type="project" value="InterPro"/>
</dbReference>
<dbReference type="CDD" id="cd14686">
    <property type="entry name" value="bZIP"/>
    <property type="match status" value="1"/>
</dbReference>
<dbReference type="SUPFAM" id="SSF47757">
    <property type="entry name" value="Chemotaxis receptor methyltransferase CheR, N-terminal domain"/>
    <property type="match status" value="1"/>
</dbReference>
<dbReference type="SMART" id="SM00138">
    <property type="entry name" value="MeTrc"/>
    <property type="match status" value="1"/>
</dbReference>
<dbReference type="PROSITE" id="PS50113">
    <property type="entry name" value="PAC"/>
    <property type="match status" value="2"/>
</dbReference>
<dbReference type="InterPro" id="IPR022641">
    <property type="entry name" value="CheR_N"/>
</dbReference>
<dbReference type="Pfam" id="PF08447">
    <property type="entry name" value="PAS_3"/>
    <property type="match status" value="1"/>
</dbReference>
<dbReference type="SUPFAM" id="SSF52738">
    <property type="entry name" value="Methylesterase CheB, C-terminal domain"/>
    <property type="match status" value="1"/>
</dbReference>
<accession>W9DYR3</accession>
<evidence type="ECO:0000313" key="6">
    <source>
        <dbReference type="EMBL" id="ETA68852.1"/>
    </source>
</evidence>
<protein>
    <submittedName>
        <fullName evidence="6">Methylase of chemotaxis methyl-accepting protein</fullName>
    </submittedName>
</protein>
<dbReference type="GO" id="GO:0005737">
    <property type="term" value="C:cytoplasm"/>
    <property type="evidence" value="ECO:0007669"/>
    <property type="project" value="InterPro"/>
</dbReference>
<dbReference type="InterPro" id="IPR022642">
    <property type="entry name" value="CheR_C"/>
</dbReference>
<dbReference type="InterPro" id="IPR000673">
    <property type="entry name" value="Sig_transdc_resp-reg_Me-estase"/>
</dbReference>
<dbReference type="Pfam" id="PF13596">
    <property type="entry name" value="PAS_10"/>
    <property type="match status" value="1"/>
</dbReference>
<dbReference type="Proteomes" id="UP000019483">
    <property type="component" value="Unassembled WGS sequence"/>
</dbReference>
<dbReference type="CDD" id="cd00130">
    <property type="entry name" value="PAS"/>
    <property type="match status" value="1"/>
</dbReference>
<comment type="caution">
    <text evidence="6">The sequence shown here is derived from an EMBL/GenBank/DDBJ whole genome shotgun (WGS) entry which is preliminary data.</text>
</comment>
<name>W9DYR3_METTI</name>
<dbReference type="EMBL" id="AZAJ01000001">
    <property type="protein sequence ID" value="ETA68852.1"/>
    <property type="molecule type" value="Genomic_DNA"/>
</dbReference>
<gene>
    <name evidence="6" type="ORF">MettiDRAFT_2338</name>
</gene>
<proteinExistence type="predicted"/>